<proteinExistence type="predicted"/>
<evidence type="ECO:0000313" key="2">
    <source>
        <dbReference type="EMBL" id="MBR7796983.1"/>
    </source>
</evidence>
<dbReference type="Pfam" id="PF01381">
    <property type="entry name" value="HTH_3"/>
    <property type="match status" value="1"/>
</dbReference>
<dbReference type="Proteomes" id="UP000675284">
    <property type="component" value="Unassembled WGS sequence"/>
</dbReference>
<dbReference type="Gene3D" id="1.10.260.40">
    <property type="entry name" value="lambda repressor-like DNA-binding domains"/>
    <property type="match status" value="2"/>
</dbReference>
<sequence>MAIHINTELLRDKRGKRSQADIAQQLQEMGLTVTGNYYGKLERGKVEKVSVDLALAIASLYGLQVEDFIKFIPEESPKEIRGSKIPQNIKKKIGMKLRELRKDSGMTAREVALKIGVEGKTPETYIYDLERGSGSIERMNKLSELYGSVFGENTAQTLEDLLDEVYEDIRGELRKND</sequence>
<keyword evidence="3" id="KW-1185">Reference proteome</keyword>
<organism evidence="2 3">
    <name type="scientific">Virgibacillus salarius</name>
    <dbReference type="NCBI Taxonomy" id="447199"/>
    <lineage>
        <taxon>Bacteria</taxon>
        <taxon>Bacillati</taxon>
        <taxon>Bacillota</taxon>
        <taxon>Bacilli</taxon>
        <taxon>Bacillales</taxon>
        <taxon>Bacillaceae</taxon>
        <taxon>Virgibacillus</taxon>
    </lineage>
</organism>
<dbReference type="CDD" id="cd00093">
    <property type="entry name" value="HTH_XRE"/>
    <property type="match status" value="1"/>
</dbReference>
<evidence type="ECO:0000259" key="1">
    <source>
        <dbReference type="PROSITE" id="PS50943"/>
    </source>
</evidence>
<protein>
    <submittedName>
        <fullName evidence="2">Transcriptional regulator</fullName>
    </submittedName>
</protein>
<dbReference type="AlphaFoldDB" id="A0A941IAT1"/>
<comment type="caution">
    <text evidence="2">The sequence shown here is derived from an EMBL/GenBank/DDBJ whole genome shotgun (WGS) entry which is preliminary data.</text>
</comment>
<dbReference type="SMART" id="SM00530">
    <property type="entry name" value="HTH_XRE"/>
    <property type="match status" value="2"/>
</dbReference>
<evidence type="ECO:0000313" key="3">
    <source>
        <dbReference type="Proteomes" id="UP000675284"/>
    </source>
</evidence>
<dbReference type="InterPro" id="IPR010982">
    <property type="entry name" value="Lambda_DNA-bd_dom_sf"/>
</dbReference>
<dbReference type="InterPro" id="IPR001387">
    <property type="entry name" value="Cro/C1-type_HTH"/>
</dbReference>
<reference evidence="2" key="1">
    <citation type="submission" date="2021-04" db="EMBL/GenBank/DDBJ databases">
        <title>Isolation and polyphasic classification of algal microorganism.</title>
        <authorList>
            <person name="Wang S."/>
        </authorList>
    </citation>
    <scope>NUCLEOTIDE SEQUENCE</scope>
    <source>
        <strain evidence="2">720a</strain>
    </source>
</reference>
<dbReference type="EMBL" id="JAGSOT010000039">
    <property type="protein sequence ID" value="MBR7796983.1"/>
    <property type="molecule type" value="Genomic_DNA"/>
</dbReference>
<dbReference type="GO" id="GO:0003677">
    <property type="term" value="F:DNA binding"/>
    <property type="evidence" value="ECO:0007669"/>
    <property type="project" value="InterPro"/>
</dbReference>
<accession>A0A941IAT1</accession>
<feature type="domain" description="HTH cro/C1-type" evidence="1">
    <location>
        <begin position="97"/>
        <end position="153"/>
    </location>
</feature>
<dbReference type="SUPFAM" id="SSF47413">
    <property type="entry name" value="lambda repressor-like DNA-binding domains"/>
    <property type="match status" value="2"/>
</dbReference>
<name>A0A941IAT1_9BACI</name>
<dbReference type="PROSITE" id="PS50943">
    <property type="entry name" value="HTH_CROC1"/>
    <property type="match status" value="2"/>
</dbReference>
<gene>
    <name evidence="2" type="ORF">KCX74_13120</name>
</gene>
<dbReference type="RefSeq" id="WP_166530574.1">
    <property type="nucleotide sequence ID" value="NZ_JAGSOT010000039.1"/>
</dbReference>
<feature type="domain" description="HTH cro/C1-type" evidence="1">
    <location>
        <begin position="33"/>
        <end position="68"/>
    </location>
</feature>